<organism evidence="1 2">
    <name type="scientific">Laodelphax striatellus</name>
    <name type="common">Small brown planthopper</name>
    <name type="synonym">Delphax striatella</name>
    <dbReference type="NCBI Taxonomy" id="195883"/>
    <lineage>
        <taxon>Eukaryota</taxon>
        <taxon>Metazoa</taxon>
        <taxon>Ecdysozoa</taxon>
        <taxon>Arthropoda</taxon>
        <taxon>Hexapoda</taxon>
        <taxon>Insecta</taxon>
        <taxon>Pterygota</taxon>
        <taxon>Neoptera</taxon>
        <taxon>Paraneoptera</taxon>
        <taxon>Hemiptera</taxon>
        <taxon>Auchenorrhyncha</taxon>
        <taxon>Fulgoroidea</taxon>
        <taxon>Delphacidae</taxon>
        <taxon>Criomorphinae</taxon>
        <taxon>Laodelphax</taxon>
    </lineage>
</organism>
<evidence type="ECO:0000313" key="1">
    <source>
        <dbReference type="EMBL" id="RZF43035.1"/>
    </source>
</evidence>
<dbReference type="EMBL" id="QKKF02013261">
    <property type="protein sequence ID" value="RZF43035.1"/>
    <property type="molecule type" value="Genomic_DNA"/>
</dbReference>
<keyword evidence="2" id="KW-1185">Reference proteome</keyword>
<evidence type="ECO:0000313" key="2">
    <source>
        <dbReference type="Proteomes" id="UP000291343"/>
    </source>
</evidence>
<reference evidence="1 2" key="1">
    <citation type="journal article" date="2017" name="Gigascience">
        <title>Genome sequence of the small brown planthopper, Laodelphax striatellus.</title>
        <authorList>
            <person name="Zhu J."/>
            <person name="Jiang F."/>
            <person name="Wang X."/>
            <person name="Yang P."/>
            <person name="Bao Y."/>
            <person name="Zhao W."/>
            <person name="Wang W."/>
            <person name="Lu H."/>
            <person name="Wang Q."/>
            <person name="Cui N."/>
            <person name="Li J."/>
            <person name="Chen X."/>
            <person name="Luo L."/>
            <person name="Yu J."/>
            <person name="Kang L."/>
            <person name="Cui F."/>
        </authorList>
    </citation>
    <scope>NUCLEOTIDE SEQUENCE [LARGE SCALE GENOMIC DNA]</scope>
    <source>
        <strain evidence="1">Lst14</strain>
    </source>
</reference>
<sequence length="674" mass="76594">MAAEGERGGDERGRYGMPSIEEVKPVLNELTLKPLRSDEIEDTYQMFLESCGEDGANVLINFLKILLATVPQGALRDILTVAETADTLGYNVEAMQNDVKEINKMFDECSKKKLKTYLSNFKMFMRQLINSETFSVFLKENHRILSTLSALMRLMCSSEYIVVKDIGLVAILEMFVWLLNNESQEPDTSGIFDDSAMEVDGIENPIFSTYLASNKARVLECISEALTRDQKYTNRLEILNCIRANYESHLEIVKHDGIQKGLAFCIMDSCSAVQLSSIQFLLELLKNVDDPELIDWFFDKCQISPTCQTVPINCLVDNLIPTASEDMIDTSMKIILHLEKHSPGRIHPTALSFLFLSLCSTNKAAIKSVGELVHSVLCNSVGAHQIATYDQFKKYMNAFYKFQQPLSKSLPNFLLINPWMGCPDFPLLNFDYLVKYLLEGEISDLERHDLLKLLRTIVCQLKGESKDNPRFDAIKKRFLLANDLLTDVRREKLVSLVVNLPKLLNGLMRNEATMEQCLITCLNIITDIPTVFLSEELLSASFQKVIKSVLLSDFYDYEKRLRTVKLLAHLDRTEKPHFKVLVKDILTYLIKSFSDEVSELAEDDAITNIEMQSNVIANMLALPNCQNMLALNEFFDVGPIVEGLNRRPIIHLLSKMLLTTEHSKKVRPSFISRP</sequence>
<dbReference type="AlphaFoldDB" id="A0A482XAN8"/>
<dbReference type="InterPro" id="IPR016024">
    <property type="entry name" value="ARM-type_fold"/>
</dbReference>
<dbReference type="Proteomes" id="UP000291343">
    <property type="component" value="Unassembled WGS sequence"/>
</dbReference>
<accession>A0A482XAN8</accession>
<gene>
    <name evidence="1" type="ORF">LSTR_LSTR001213</name>
</gene>
<name>A0A482XAN8_LAOST</name>
<dbReference type="SUPFAM" id="SSF48371">
    <property type="entry name" value="ARM repeat"/>
    <property type="match status" value="1"/>
</dbReference>
<dbReference type="InParanoid" id="A0A482XAN8"/>
<comment type="caution">
    <text evidence="1">The sequence shown here is derived from an EMBL/GenBank/DDBJ whole genome shotgun (WGS) entry which is preliminary data.</text>
</comment>
<dbReference type="OrthoDB" id="10492548at2759"/>
<dbReference type="SMR" id="A0A482XAN8"/>
<proteinExistence type="predicted"/>
<protein>
    <submittedName>
        <fullName evidence="1">Uncharacterized protein</fullName>
    </submittedName>
</protein>